<protein>
    <submittedName>
        <fullName evidence="1">Replication factor-A carboxy-terminal domain protein</fullName>
    </submittedName>
</protein>
<dbReference type="Gene3D" id="2.40.50.140">
    <property type="entry name" value="Nucleic acid-binding proteins"/>
    <property type="match status" value="1"/>
</dbReference>
<organism evidence="1 2">
    <name type="scientific">Arachis hypogaea</name>
    <name type="common">Peanut</name>
    <dbReference type="NCBI Taxonomy" id="3818"/>
    <lineage>
        <taxon>Eukaryota</taxon>
        <taxon>Viridiplantae</taxon>
        <taxon>Streptophyta</taxon>
        <taxon>Embryophyta</taxon>
        <taxon>Tracheophyta</taxon>
        <taxon>Spermatophyta</taxon>
        <taxon>Magnoliopsida</taxon>
        <taxon>eudicotyledons</taxon>
        <taxon>Gunneridae</taxon>
        <taxon>Pentapetalae</taxon>
        <taxon>rosids</taxon>
        <taxon>fabids</taxon>
        <taxon>Fabales</taxon>
        <taxon>Fabaceae</taxon>
        <taxon>Papilionoideae</taxon>
        <taxon>50 kb inversion clade</taxon>
        <taxon>dalbergioids sensu lato</taxon>
        <taxon>Dalbergieae</taxon>
        <taxon>Pterocarpus clade</taxon>
        <taxon>Arachis</taxon>
    </lineage>
</organism>
<dbReference type="PANTHER" id="PTHR47165:SF4">
    <property type="entry name" value="OS03G0429900 PROTEIN"/>
    <property type="match status" value="1"/>
</dbReference>
<evidence type="ECO:0000313" key="1">
    <source>
        <dbReference type="EMBL" id="QHN78003.1"/>
    </source>
</evidence>
<sequence>MQGLQQKCILQALRYRVAHFSAISSDEVMEYCADLSEVFSCQHFAFCFLHLHSFISTIYKMSLAIDALGKISPWKEAWSIEAKILTIWEDATIVNERLQDIDFASFEVVFPVADGTATTKSTTSLIVKYRLLVEPCELRESRILQILIPNPGLSVTSMDQILQKCVDYEYLIDFVGVLCGLKKRMDVECNGKILKVLTLEVFADGYQRPPVVILQSFKIKVNGDKVSLQNVINISRVLINPDMQETVNFLNQYGIASHHFSRLRSNEVGDLVCVIDDESFDWKLIRTIDNLKANNEDGQFFVVGKIKEIVEDPEWWFFSCVCGHPIVGDDNVFHCQLCRRDVQHFMISYRIKILVEDGTSCGMFVLLDSPATKLLGRTCSDVFLLLEDEIDDVSSDSAFSPIFEDFSRYGQLRSYENQVISGVPIQLHSIKEMLADILCAKIYSSASRNSTDDYTIPNRLISQLMNKKIVFIVDPRPVGYELNTSLHVVRAKFDLDPFVPHFPFEFKNPVQFHSNASIQCSSSSTLTVGQASPFLFSTGIVGYLLT</sequence>
<evidence type="ECO:0000313" key="2">
    <source>
        <dbReference type="Proteomes" id="UP000464620"/>
    </source>
</evidence>
<reference evidence="1 2" key="1">
    <citation type="submission" date="2020-01" db="EMBL/GenBank/DDBJ databases">
        <title>Genome sequence of Arachis hypogaea, cultivar Shitouqi.</title>
        <authorList>
            <person name="Zhuang W."/>
            <person name="Chen H."/>
            <person name="Varshney R."/>
            <person name="Wang D."/>
            <person name="Ming R."/>
        </authorList>
    </citation>
    <scope>NUCLEOTIDE SEQUENCE [LARGE SCALE GENOMIC DNA]</scope>
    <source>
        <tissue evidence="1">Young leaf</tissue>
    </source>
</reference>
<accession>A0A6B9V9F1</accession>
<gene>
    <name evidence="1" type="ORF">DS421_19g657760</name>
</gene>
<dbReference type="Proteomes" id="UP000464620">
    <property type="component" value="Chromosome B09"/>
</dbReference>
<dbReference type="InterPro" id="IPR012340">
    <property type="entry name" value="NA-bd_OB-fold"/>
</dbReference>
<dbReference type="AlphaFoldDB" id="A0A6B9V9F1"/>
<dbReference type="PANTHER" id="PTHR47165">
    <property type="entry name" value="OS03G0429900 PROTEIN"/>
    <property type="match status" value="1"/>
</dbReference>
<dbReference type="SUPFAM" id="SSF50249">
    <property type="entry name" value="Nucleic acid-binding proteins"/>
    <property type="match status" value="1"/>
</dbReference>
<proteinExistence type="predicted"/>
<dbReference type="EMBL" id="CP031001">
    <property type="protein sequence ID" value="QHN78003.1"/>
    <property type="molecule type" value="Genomic_DNA"/>
</dbReference>
<name>A0A6B9V9F1_ARAHY</name>